<accession>A0A4U1BYS9</accession>
<evidence type="ECO:0008006" key="3">
    <source>
        <dbReference type="Google" id="ProtNLM"/>
    </source>
</evidence>
<reference evidence="1 2" key="1">
    <citation type="submission" date="2019-04" db="EMBL/GenBank/DDBJ databases">
        <title>Pedobacter sp. AR-3-17 sp. nov., isolated from Arctic soil.</title>
        <authorList>
            <person name="Dahal R.H."/>
            <person name="Kim D.-U."/>
        </authorList>
    </citation>
    <scope>NUCLEOTIDE SEQUENCE [LARGE SCALE GENOMIC DNA]</scope>
    <source>
        <strain evidence="1 2">AR-3-17</strain>
    </source>
</reference>
<proteinExistence type="predicted"/>
<dbReference type="OrthoDB" id="1521841at2"/>
<name>A0A4U1BYS9_9SPHI</name>
<sequence>MEKQLNMKNLILICSIFVFTLYSCSKDGSSYSDSNSGSSTGVSGSMARFAIVGDNLYTVTSTNVKIFDIQNASDPIFKVDQPFGFGIETIFPLGNTLFIGSSQGMYIYDINNPLSPKLESMYRHILSCDPVVANQQFAYVTLSSGATRCSRGLNQLEVIDISNKKQPKVSKIYQMSNPEGLALNGNDLFVCDDQVKWFDATNSPDLVQKGIINIKAHDAIAINKTLMLIGEKGLSQYDYSGANPVFLSEIKIGNN</sequence>
<comment type="caution">
    <text evidence="1">The sequence shown here is derived from an EMBL/GenBank/DDBJ whole genome shotgun (WGS) entry which is preliminary data.</text>
</comment>
<evidence type="ECO:0000313" key="2">
    <source>
        <dbReference type="Proteomes" id="UP000308181"/>
    </source>
</evidence>
<dbReference type="PROSITE" id="PS51257">
    <property type="entry name" value="PROKAR_LIPOPROTEIN"/>
    <property type="match status" value="1"/>
</dbReference>
<keyword evidence="2" id="KW-1185">Reference proteome</keyword>
<dbReference type="Pfam" id="PF08309">
    <property type="entry name" value="LVIVD"/>
    <property type="match status" value="2"/>
</dbReference>
<dbReference type="AlphaFoldDB" id="A0A4U1BYS9"/>
<organism evidence="1 2">
    <name type="scientific">Pedobacter cryophilus</name>
    <dbReference type="NCBI Taxonomy" id="2571271"/>
    <lineage>
        <taxon>Bacteria</taxon>
        <taxon>Pseudomonadati</taxon>
        <taxon>Bacteroidota</taxon>
        <taxon>Sphingobacteriia</taxon>
        <taxon>Sphingobacteriales</taxon>
        <taxon>Sphingobacteriaceae</taxon>
        <taxon>Pedobacter</taxon>
    </lineage>
</organism>
<evidence type="ECO:0000313" key="1">
    <source>
        <dbReference type="EMBL" id="TKB95571.1"/>
    </source>
</evidence>
<dbReference type="Proteomes" id="UP000308181">
    <property type="component" value="Unassembled WGS sequence"/>
</dbReference>
<gene>
    <name evidence="1" type="ORF">FA046_16355</name>
</gene>
<protein>
    <recommendedName>
        <fullName evidence="3">LVIVD repeat-containing protein</fullName>
    </recommendedName>
</protein>
<dbReference type="SUPFAM" id="SSF63825">
    <property type="entry name" value="YWTD domain"/>
    <property type="match status" value="1"/>
</dbReference>
<dbReference type="EMBL" id="SWBP01000008">
    <property type="protein sequence ID" value="TKB95571.1"/>
    <property type="molecule type" value="Genomic_DNA"/>
</dbReference>
<dbReference type="InterPro" id="IPR013211">
    <property type="entry name" value="LVIVD"/>
</dbReference>